<dbReference type="InterPro" id="IPR011010">
    <property type="entry name" value="DNA_brk_join_enz"/>
</dbReference>
<reference evidence="3" key="1">
    <citation type="submission" date="2023-07" db="EMBL/GenBank/DDBJ databases">
        <title>A collection of bacterial strains from the Burkholderia cepacia Research Laboratory and Repository.</title>
        <authorList>
            <person name="Lipuma J."/>
            <person name="Spilker T."/>
            <person name="Caverly L."/>
        </authorList>
    </citation>
    <scope>NUCLEOTIDE SEQUENCE</scope>
    <source>
        <strain evidence="3">AU44268</strain>
    </source>
</reference>
<sequence length="117" mass="13237">MTYAYRTADLDAQGQRYELSVKRRVNYEGETVEYLAADSLQSYVTELYRAAGFGRGFSSHSGRRTFASRLIARGHSIETVQLLLGHVHFNYMAPYIEISKKAKREAMIDLGGFFADA</sequence>
<evidence type="ECO:0000256" key="1">
    <source>
        <dbReference type="ARBA" id="ARBA00023172"/>
    </source>
</evidence>
<dbReference type="Proteomes" id="UP001171620">
    <property type="component" value="Unassembled WGS sequence"/>
</dbReference>
<dbReference type="RefSeq" id="WP_301753588.1">
    <property type="nucleotide sequence ID" value="NZ_JAEDWX010000012.1"/>
</dbReference>
<dbReference type="SUPFAM" id="SSF56349">
    <property type="entry name" value="DNA breaking-rejoining enzymes"/>
    <property type="match status" value="1"/>
</dbReference>
<protein>
    <submittedName>
        <fullName evidence="3">Tyrosine-type recombinase/integrase</fullName>
    </submittedName>
</protein>
<dbReference type="Pfam" id="PF00589">
    <property type="entry name" value="Phage_integrase"/>
    <property type="match status" value="1"/>
</dbReference>
<accession>A0AAW7T8D5</accession>
<evidence type="ECO:0000259" key="2">
    <source>
        <dbReference type="Pfam" id="PF00589"/>
    </source>
</evidence>
<organism evidence="3 4">
    <name type="scientific">Burkholderia vietnamiensis</name>
    <dbReference type="NCBI Taxonomy" id="60552"/>
    <lineage>
        <taxon>Bacteria</taxon>
        <taxon>Pseudomonadati</taxon>
        <taxon>Pseudomonadota</taxon>
        <taxon>Betaproteobacteria</taxon>
        <taxon>Burkholderiales</taxon>
        <taxon>Burkholderiaceae</taxon>
        <taxon>Burkholderia</taxon>
        <taxon>Burkholderia cepacia complex</taxon>
    </lineage>
</organism>
<dbReference type="InterPro" id="IPR013762">
    <property type="entry name" value="Integrase-like_cat_sf"/>
</dbReference>
<evidence type="ECO:0000313" key="3">
    <source>
        <dbReference type="EMBL" id="MDN7798515.1"/>
    </source>
</evidence>
<dbReference type="GO" id="GO:0015074">
    <property type="term" value="P:DNA integration"/>
    <property type="evidence" value="ECO:0007669"/>
    <property type="project" value="InterPro"/>
</dbReference>
<dbReference type="InterPro" id="IPR002104">
    <property type="entry name" value="Integrase_catalytic"/>
</dbReference>
<gene>
    <name evidence="3" type="ORF">QZM33_26600</name>
</gene>
<dbReference type="GO" id="GO:0006310">
    <property type="term" value="P:DNA recombination"/>
    <property type="evidence" value="ECO:0007669"/>
    <property type="project" value="UniProtKB-KW"/>
</dbReference>
<dbReference type="AlphaFoldDB" id="A0AAW7T8D5"/>
<name>A0AAW7T8D5_BURVI</name>
<proteinExistence type="predicted"/>
<comment type="caution">
    <text evidence="3">The sequence shown here is derived from an EMBL/GenBank/DDBJ whole genome shotgun (WGS) entry which is preliminary data.</text>
</comment>
<evidence type="ECO:0000313" key="4">
    <source>
        <dbReference type="Proteomes" id="UP001171620"/>
    </source>
</evidence>
<keyword evidence="1" id="KW-0233">DNA recombination</keyword>
<dbReference type="Gene3D" id="1.10.443.10">
    <property type="entry name" value="Intergrase catalytic core"/>
    <property type="match status" value="1"/>
</dbReference>
<feature type="domain" description="Tyr recombinase" evidence="2">
    <location>
        <begin position="37"/>
        <end position="100"/>
    </location>
</feature>
<dbReference type="GO" id="GO:0003677">
    <property type="term" value="F:DNA binding"/>
    <property type="evidence" value="ECO:0007669"/>
    <property type="project" value="InterPro"/>
</dbReference>
<dbReference type="EMBL" id="JAUJRV010000031">
    <property type="protein sequence ID" value="MDN7798515.1"/>
    <property type="molecule type" value="Genomic_DNA"/>
</dbReference>